<protein>
    <submittedName>
        <fullName evidence="2">Uncharacterized protein</fullName>
    </submittedName>
</protein>
<keyword evidence="1" id="KW-1133">Transmembrane helix</keyword>
<keyword evidence="1" id="KW-0472">Membrane</keyword>
<keyword evidence="3" id="KW-1185">Reference proteome</keyword>
<feature type="transmembrane region" description="Helical" evidence="1">
    <location>
        <begin position="23"/>
        <end position="47"/>
    </location>
</feature>
<evidence type="ECO:0000256" key="1">
    <source>
        <dbReference type="SAM" id="Phobius"/>
    </source>
</evidence>
<name>A0A8K0GXL9_9ROSA</name>
<dbReference type="EMBL" id="VOIH02000007">
    <property type="protein sequence ID" value="KAF3442241.1"/>
    <property type="molecule type" value="Genomic_DNA"/>
</dbReference>
<accession>A0A8K0GXL9</accession>
<comment type="caution">
    <text evidence="2">The sequence shown here is derived from an EMBL/GenBank/DDBJ whole genome shotgun (WGS) entry which is preliminary data.</text>
</comment>
<proteinExistence type="predicted"/>
<dbReference type="AlphaFoldDB" id="A0A8K0GXL9"/>
<dbReference type="Proteomes" id="UP000796880">
    <property type="component" value="Unassembled WGS sequence"/>
</dbReference>
<evidence type="ECO:0000313" key="3">
    <source>
        <dbReference type="Proteomes" id="UP000796880"/>
    </source>
</evidence>
<keyword evidence="1" id="KW-0812">Transmembrane</keyword>
<evidence type="ECO:0000313" key="2">
    <source>
        <dbReference type="EMBL" id="KAF3442241.1"/>
    </source>
</evidence>
<organism evidence="2 3">
    <name type="scientific">Rhamnella rubrinervis</name>
    <dbReference type="NCBI Taxonomy" id="2594499"/>
    <lineage>
        <taxon>Eukaryota</taxon>
        <taxon>Viridiplantae</taxon>
        <taxon>Streptophyta</taxon>
        <taxon>Embryophyta</taxon>
        <taxon>Tracheophyta</taxon>
        <taxon>Spermatophyta</taxon>
        <taxon>Magnoliopsida</taxon>
        <taxon>eudicotyledons</taxon>
        <taxon>Gunneridae</taxon>
        <taxon>Pentapetalae</taxon>
        <taxon>rosids</taxon>
        <taxon>fabids</taxon>
        <taxon>Rosales</taxon>
        <taxon>Rhamnaceae</taxon>
        <taxon>rhamnoid group</taxon>
        <taxon>Rhamneae</taxon>
        <taxon>Rhamnella</taxon>
    </lineage>
</organism>
<sequence>MDVNGVVLEGHDGGLSLLRNTCVFVYGFGIKLCINLGGACFAVYLIIMAMEDLMHHKYDDDVVSSGKHGHHIAWNWSAFFNIISCVIFFSFFMCGLVSAGHSIFTHFFATQKIEPVDNTTTDHEDDEDV</sequence>
<gene>
    <name evidence="2" type="ORF">FNV43_RR16157</name>
</gene>
<reference evidence="2" key="1">
    <citation type="submission" date="2020-03" db="EMBL/GenBank/DDBJ databases">
        <title>A high-quality chromosome-level genome assembly of a woody plant with both climbing and erect habits, Rhamnella rubrinervis.</title>
        <authorList>
            <person name="Lu Z."/>
            <person name="Yang Y."/>
            <person name="Zhu X."/>
            <person name="Sun Y."/>
        </authorList>
    </citation>
    <scope>NUCLEOTIDE SEQUENCE</scope>
    <source>
        <strain evidence="2">BYM</strain>
        <tissue evidence="2">Leaf</tissue>
    </source>
</reference>
<feature type="transmembrane region" description="Helical" evidence="1">
    <location>
        <begin position="78"/>
        <end position="99"/>
    </location>
</feature>